<dbReference type="Gene3D" id="3.40.50.150">
    <property type="entry name" value="Vaccinia Virus protein VP39"/>
    <property type="match status" value="1"/>
</dbReference>
<dbReference type="SUPFAM" id="SSF53335">
    <property type="entry name" value="S-adenosyl-L-methionine-dependent methyltransferases"/>
    <property type="match status" value="1"/>
</dbReference>
<dbReference type="EMBL" id="CP034248">
    <property type="protein sequence ID" value="AZK46346.1"/>
    <property type="molecule type" value="Genomic_DNA"/>
</dbReference>
<proteinExistence type="predicted"/>
<accession>A0A3Q8S4L6</accession>
<dbReference type="OrthoDB" id="9760689at2"/>
<dbReference type="RefSeq" id="WP_125082407.1">
    <property type="nucleotide sequence ID" value="NZ_CP034248.1"/>
</dbReference>
<dbReference type="Proteomes" id="UP000273145">
    <property type="component" value="Chromosome"/>
</dbReference>
<dbReference type="InterPro" id="IPR013216">
    <property type="entry name" value="Methyltransf_11"/>
</dbReference>
<keyword evidence="2" id="KW-0808">Transferase</keyword>
<keyword evidence="3" id="KW-1185">Reference proteome</keyword>
<dbReference type="InterPro" id="IPR029063">
    <property type="entry name" value="SAM-dependent_MTases_sf"/>
</dbReference>
<organism evidence="2 3">
    <name type="scientific">Paenibacillus lentus</name>
    <dbReference type="NCBI Taxonomy" id="1338368"/>
    <lineage>
        <taxon>Bacteria</taxon>
        <taxon>Bacillati</taxon>
        <taxon>Bacillota</taxon>
        <taxon>Bacilli</taxon>
        <taxon>Bacillales</taxon>
        <taxon>Paenibacillaceae</taxon>
        <taxon>Paenibacillus</taxon>
    </lineage>
</organism>
<sequence>MDFIVGNATDFSLNQKVDAVFSNAALHLMKDAEVVIACIRNVIQEGGQFVAEFGGKGNVDTIVQSICKVLSEQYSIEANSFNS</sequence>
<dbReference type="KEGG" id="plen:EIM92_09280"/>
<dbReference type="Pfam" id="PF08241">
    <property type="entry name" value="Methyltransf_11"/>
    <property type="match status" value="1"/>
</dbReference>
<evidence type="ECO:0000259" key="1">
    <source>
        <dbReference type="Pfam" id="PF08241"/>
    </source>
</evidence>
<reference evidence="2 3" key="1">
    <citation type="submission" date="2018-11" db="EMBL/GenBank/DDBJ databases">
        <title>Genome sequencing of Paenibacillus lentus DSM25539(T).</title>
        <authorList>
            <person name="Kook J.-K."/>
            <person name="Park S.-N."/>
            <person name="Lim Y.K."/>
        </authorList>
    </citation>
    <scope>NUCLEOTIDE SEQUENCE [LARGE SCALE GENOMIC DNA]</scope>
    <source>
        <strain evidence="2 3">DSM 25539</strain>
    </source>
</reference>
<dbReference type="GO" id="GO:0008757">
    <property type="term" value="F:S-adenosylmethionine-dependent methyltransferase activity"/>
    <property type="evidence" value="ECO:0007669"/>
    <property type="project" value="InterPro"/>
</dbReference>
<feature type="domain" description="Methyltransferase type 11" evidence="1">
    <location>
        <begin position="2"/>
        <end position="50"/>
    </location>
</feature>
<dbReference type="GO" id="GO:0032259">
    <property type="term" value="P:methylation"/>
    <property type="evidence" value="ECO:0007669"/>
    <property type="project" value="UniProtKB-KW"/>
</dbReference>
<gene>
    <name evidence="2" type="ORF">EIM92_09280</name>
</gene>
<protein>
    <submittedName>
        <fullName evidence="2">Methyltransferase domain-containing protein</fullName>
    </submittedName>
</protein>
<keyword evidence="2" id="KW-0489">Methyltransferase</keyword>
<evidence type="ECO:0000313" key="3">
    <source>
        <dbReference type="Proteomes" id="UP000273145"/>
    </source>
</evidence>
<evidence type="ECO:0000313" key="2">
    <source>
        <dbReference type="EMBL" id="AZK46346.1"/>
    </source>
</evidence>
<name>A0A3Q8S4L6_9BACL</name>
<dbReference type="AlphaFoldDB" id="A0A3Q8S4L6"/>